<accession>A0A1G6NA04</accession>
<evidence type="ECO:0000313" key="4">
    <source>
        <dbReference type="Proteomes" id="UP000199387"/>
    </source>
</evidence>
<dbReference type="InterPro" id="IPR039564">
    <property type="entry name" value="Peptidase_C39-like"/>
</dbReference>
<organism evidence="3 4">
    <name type="scientific">Melghirimyces thermohalophilus</name>
    <dbReference type="NCBI Taxonomy" id="1236220"/>
    <lineage>
        <taxon>Bacteria</taxon>
        <taxon>Bacillati</taxon>
        <taxon>Bacillota</taxon>
        <taxon>Bacilli</taxon>
        <taxon>Bacillales</taxon>
        <taxon>Thermoactinomycetaceae</taxon>
        <taxon>Melghirimyces</taxon>
    </lineage>
</organism>
<evidence type="ECO:0000256" key="1">
    <source>
        <dbReference type="SAM" id="SignalP"/>
    </source>
</evidence>
<dbReference type="STRING" id="1236220.SAMN04488112_11269"/>
<dbReference type="Gene3D" id="3.90.70.10">
    <property type="entry name" value="Cysteine proteinases"/>
    <property type="match status" value="1"/>
</dbReference>
<reference evidence="3 4" key="1">
    <citation type="submission" date="2016-10" db="EMBL/GenBank/DDBJ databases">
        <authorList>
            <person name="de Groot N.N."/>
        </authorList>
    </citation>
    <scope>NUCLEOTIDE SEQUENCE [LARGE SCALE GENOMIC DNA]</scope>
    <source>
        <strain evidence="3 4">DSM 45514</strain>
    </source>
</reference>
<feature type="chain" id="PRO_5038522710" evidence="1">
    <location>
        <begin position="19"/>
        <end position="387"/>
    </location>
</feature>
<feature type="domain" description="Peptidase C39-like" evidence="2">
    <location>
        <begin position="209"/>
        <end position="346"/>
    </location>
</feature>
<dbReference type="Pfam" id="PF13529">
    <property type="entry name" value="Peptidase_C39_2"/>
    <property type="match status" value="1"/>
</dbReference>
<protein>
    <submittedName>
        <fullName evidence="3">Peptidase_C39 like family protein</fullName>
    </submittedName>
</protein>
<dbReference type="Proteomes" id="UP000199387">
    <property type="component" value="Unassembled WGS sequence"/>
</dbReference>
<dbReference type="OrthoDB" id="9789941at2"/>
<sequence>MRVWLGMMAVVMIFFGPAAVVDAVGGPPKKAVKSYHEVKHFSGGTFAGTKKRGSTLVLNPETAKRGKDSSGRYNEGTYFYGRWTAPVHGAWFEEAIASWQAVTPAGTWLEVELRGRTKQGWTKWYSMGVWHQNDTPFPRHSVQGQGDEDGDVAVDTLKLEKTSHAVQARITLFTEDLSRTPSLRAYGIAFSKGEDQADRIPSTGPTRALDVPMRSQMVYPDGGEVWCSPTSTSMVMDYWARLTGNREWEQSVPTVVKGVWDHVYDGGGNWPFNTAYAASHGLEAKVVRMGSLAEAERWVQMGVPIIISFAYDEGELTGSPLPSSPGHLLVIRGFDEQGDVLTNDPAAPTNDEVRITYDRQEVERLWLEHSNGTAYLIYPPGWQTPGF</sequence>
<keyword evidence="1" id="KW-0732">Signal</keyword>
<feature type="signal peptide" evidence="1">
    <location>
        <begin position="1"/>
        <end position="18"/>
    </location>
</feature>
<dbReference type="EMBL" id="FMZA01000012">
    <property type="protein sequence ID" value="SDC64658.1"/>
    <property type="molecule type" value="Genomic_DNA"/>
</dbReference>
<evidence type="ECO:0000313" key="3">
    <source>
        <dbReference type="EMBL" id="SDC64658.1"/>
    </source>
</evidence>
<evidence type="ECO:0000259" key="2">
    <source>
        <dbReference type="Pfam" id="PF13529"/>
    </source>
</evidence>
<dbReference type="RefSeq" id="WP_091570507.1">
    <property type="nucleotide sequence ID" value="NZ_FMZA01000012.1"/>
</dbReference>
<gene>
    <name evidence="3" type="ORF">SAMN04488112_11269</name>
</gene>
<name>A0A1G6NA04_9BACL</name>
<proteinExistence type="predicted"/>
<dbReference type="AlphaFoldDB" id="A0A1G6NA04"/>
<keyword evidence="4" id="KW-1185">Reference proteome</keyword>